<dbReference type="SUPFAM" id="SSF53067">
    <property type="entry name" value="Actin-like ATPase domain"/>
    <property type="match status" value="2"/>
</dbReference>
<dbReference type="PRINTS" id="PR00301">
    <property type="entry name" value="HEATSHOCK70"/>
</dbReference>
<dbReference type="EMBL" id="CYKH01000227">
    <property type="protein sequence ID" value="CUF01340.1"/>
    <property type="molecule type" value="Genomic_DNA"/>
</dbReference>
<reference evidence="4" key="1">
    <citation type="submission" date="2015-09" db="EMBL/GenBank/DDBJ databases">
        <authorList>
            <consortium name="Pathogen Informatics"/>
        </authorList>
    </citation>
    <scope>NUCLEOTIDE SEQUENCE [LARGE SCALE GENOMIC DNA]</scope>
    <source>
        <strain evidence="4">Lake Konstanz</strain>
    </source>
</reference>
<dbReference type="PANTHER" id="PTHR45639">
    <property type="entry name" value="HSC70CB, ISOFORM G-RELATED"/>
    <property type="match status" value="1"/>
</dbReference>
<dbReference type="Gene3D" id="3.90.640.10">
    <property type="entry name" value="Actin, Chain A, domain 4"/>
    <property type="match status" value="1"/>
</dbReference>
<dbReference type="GO" id="GO:0005829">
    <property type="term" value="C:cytosol"/>
    <property type="evidence" value="ECO:0007669"/>
    <property type="project" value="TreeGrafter"/>
</dbReference>
<dbReference type="InterPro" id="IPR013126">
    <property type="entry name" value="Hsp_70_fam"/>
</dbReference>
<evidence type="ECO:0000256" key="2">
    <source>
        <dbReference type="ARBA" id="ARBA00022840"/>
    </source>
</evidence>
<accession>A0A0S4IR51</accession>
<dbReference type="GO" id="GO:0140662">
    <property type="term" value="F:ATP-dependent protein folding chaperone"/>
    <property type="evidence" value="ECO:0007669"/>
    <property type="project" value="InterPro"/>
</dbReference>
<name>A0A0S4IR51_BODSA</name>
<dbReference type="Gene3D" id="3.30.30.30">
    <property type="match status" value="1"/>
</dbReference>
<dbReference type="FunFam" id="3.90.640.10:FF:000003">
    <property type="entry name" value="Molecular chaperone DnaK"/>
    <property type="match status" value="1"/>
</dbReference>
<evidence type="ECO:0000256" key="1">
    <source>
        <dbReference type="ARBA" id="ARBA00022741"/>
    </source>
</evidence>
<dbReference type="AlphaFoldDB" id="A0A0S4IR51"/>
<gene>
    <name evidence="3" type="ORF">BSAL_58175</name>
</gene>
<dbReference type="PANTHER" id="PTHR45639:SF32">
    <property type="entry name" value="HEAT SHOCK PROTEIN PDR13"/>
    <property type="match status" value="1"/>
</dbReference>
<evidence type="ECO:0000313" key="4">
    <source>
        <dbReference type="Proteomes" id="UP000051952"/>
    </source>
</evidence>
<keyword evidence="1" id="KW-0547">Nucleotide-binding</keyword>
<dbReference type="Gene3D" id="3.30.420.40">
    <property type="match status" value="2"/>
</dbReference>
<evidence type="ECO:0000313" key="3">
    <source>
        <dbReference type="EMBL" id="CUF01340.1"/>
    </source>
</evidence>
<dbReference type="GO" id="GO:0005524">
    <property type="term" value="F:ATP binding"/>
    <property type="evidence" value="ECO:0007669"/>
    <property type="project" value="UniProtKB-KW"/>
</dbReference>
<dbReference type="OrthoDB" id="278093at2759"/>
<keyword evidence="4" id="KW-1185">Reference proteome</keyword>
<protein>
    <submittedName>
        <fullName evidence="3">Heat shock protein 70, putative</fullName>
    </submittedName>
</protein>
<dbReference type="InterPro" id="IPR043129">
    <property type="entry name" value="ATPase_NBD"/>
</dbReference>
<sequence>MSVAAAVGMSMGSESFVVATCPAGATRCEVVANDAGHRATPTYVAIVAGEVLIGEGAKGALVRYPMQTVPHLLPLSSADVVREGKFRVSCDVNVREFDDRVEISGLTDEEGTVHEATNLLSQFLARMKSSTVDGACGNAPMQSVVLSVPRYLPIEGVKAIVESAGFTNTTIQVIYADDAAVLAYQSTLLEAKTHRCALVVDWGATTCTLSVMGLVGGAIQYVSHSVSYSFGARVIDKELQRQIALAFQKKTRMDPTDNARAMRKLLIAAEECKMILSTATMTSVEIEAFCEGMDLKEPMSRMKIDIAIRDKGLPASFDALLEGLLEQVAEEGLAHPIDAVVLAGGALKIPLLAQHVKNSISSRAASGKFSATVATTVTVLDQIATDEVSAVGACTQAVVLNASKAGAPLEEEQPIHVLGCSIFLPAAAIADAPVKDGALLVPQASLTTLFSSGTPLPADVSVAFPAALTAAQLVPVLVQAGQAEGESVPVQAVSSTTVELPSGTVKATFVVSDTNHASVVLHVISETADGTKTVLTKEAPLEFTTA</sequence>
<organism evidence="3 4">
    <name type="scientific">Bodo saltans</name>
    <name type="common">Flagellated protozoan</name>
    <dbReference type="NCBI Taxonomy" id="75058"/>
    <lineage>
        <taxon>Eukaryota</taxon>
        <taxon>Discoba</taxon>
        <taxon>Euglenozoa</taxon>
        <taxon>Kinetoplastea</taxon>
        <taxon>Metakinetoplastina</taxon>
        <taxon>Eubodonida</taxon>
        <taxon>Bodonidae</taxon>
        <taxon>Bodo</taxon>
    </lineage>
</organism>
<dbReference type="VEuPathDB" id="TriTrypDB:BSAL_58175"/>
<keyword evidence="3" id="KW-0346">Stress response</keyword>
<proteinExistence type="predicted"/>
<keyword evidence="2" id="KW-0067">ATP-binding</keyword>
<dbReference type="GO" id="GO:0005634">
    <property type="term" value="C:nucleus"/>
    <property type="evidence" value="ECO:0007669"/>
    <property type="project" value="TreeGrafter"/>
</dbReference>
<dbReference type="Proteomes" id="UP000051952">
    <property type="component" value="Unassembled WGS sequence"/>
</dbReference>
<dbReference type="Pfam" id="PF00012">
    <property type="entry name" value="HSP70"/>
    <property type="match status" value="1"/>
</dbReference>